<dbReference type="Proteomes" id="UP000344274">
    <property type="component" value="Unassembled WGS sequence"/>
</dbReference>
<dbReference type="InterPro" id="IPR022000">
    <property type="entry name" value="Min27-like_integrase_DNA_bind"/>
</dbReference>
<dbReference type="RefSeq" id="WP_154947120.1">
    <property type="nucleotide sequence ID" value="NZ_CABVHB010000020.1"/>
</dbReference>
<dbReference type="EMBL" id="CABVHB010000020">
    <property type="protein sequence ID" value="VVM93225.1"/>
    <property type="molecule type" value="Genomic_DNA"/>
</dbReference>
<evidence type="ECO:0000259" key="3">
    <source>
        <dbReference type="PROSITE" id="PS51898"/>
    </source>
</evidence>
<accession>A0A5E6TVN5</accession>
<dbReference type="AlphaFoldDB" id="A0A5E6TVN5"/>
<evidence type="ECO:0000256" key="1">
    <source>
        <dbReference type="ARBA" id="ARBA00022908"/>
    </source>
</evidence>
<organism evidence="4 5">
    <name type="scientific">Pseudomonas fluorescens</name>
    <dbReference type="NCBI Taxonomy" id="294"/>
    <lineage>
        <taxon>Bacteria</taxon>
        <taxon>Pseudomonadati</taxon>
        <taxon>Pseudomonadota</taxon>
        <taxon>Gammaproteobacteria</taxon>
        <taxon>Pseudomonadales</taxon>
        <taxon>Pseudomonadaceae</taxon>
        <taxon>Pseudomonas</taxon>
    </lineage>
</organism>
<dbReference type="GO" id="GO:0015074">
    <property type="term" value="P:DNA integration"/>
    <property type="evidence" value="ECO:0007669"/>
    <property type="project" value="UniProtKB-KW"/>
</dbReference>
<name>A0A5E6TVN5_PSEFL</name>
<evidence type="ECO:0000313" key="5">
    <source>
        <dbReference type="Proteomes" id="UP000344274"/>
    </source>
</evidence>
<dbReference type="CDD" id="cd01189">
    <property type="entry name" value="INT_ICEBs1_C_like"/>
    <property type="match status" value="1"/>
</dbReference>
<evidence type="ECO:0000256" key="2">
    <source>
        <dbReference type="ARBA" id="ARBA00023172"/>
    </source>
</evidence>
<dbReference type="InterPro" id="IPR011010">
    <property type="entry name" value="DNA_brk_join_enz"/>
</dbReference>
<dbReference type="SUPFAM" id="SSF56349">
    <property type="entry name" value="DNA breaking-rejoining enzymes"/>
    <property type="match status" value="1"/>
</dbReference>
<dbReference type="PROSITE" id="PS51898">
    <property type="entry name" value="TYR_RECOMBINASE"/>
    <property type="match status" value="1"/>
</dbReference>
<sequence length="419" mass="47389">MGRERTAGSGLEAELAKHKGIEIHGGYIRIVFMWRRIRCRESLGLPVTKANIKHAALLRAAITHEIKTGRFDYSRHFPDSKNATNYSNVKDERLVALMSRYKPLKAVDLTPMTEEKYGYALDICTELLGPERLAGIILPEDIQRLRTQLIADRAPSTANHYLATFAGFLTWCENNNYCRKGLSEACTRFAMTDREPDPLTKAEFEQLISKGCLHPQDSAAITLAVYTGLRPGEMCALAVEDIDLTTGQINIIRAITADGTFKVPKTGKPRAVLLMPPAVEACKILMGLVTDHAPRGIEVYMNRHESRMETVTPLLSPTTQARKKIINHWFIPTSWNTKWAAIQKRSGIRPRRPYQTRHTYACWCLTARGNLAFIAKQMGHKDFTMLVEVYAKWMDDESPSELDHIWRGIQKTGLKTAHR</sequence>
<dbReference type="GO" id="GO:0006310">
    <property type="term" value="P:DNA recombination"/>
    <property type="evidence" value="ECO:0007669"/>
    <property type="project" value="UniProtKB-KW"/>
</dbReference>
<dbReference type="Gene3D" id="1.10.443.10">
    <property type="entry name" value="Intergrase catalytic core"/>
    <property type="match status" value="1"/>
</dbReference>
<reference evidence="4 5" key="1">
    <citation type="submission" date="2019-09" db="EMBL/GenBank/DDBJ databases">
        <authorList>
            <person name="Chandra G."/>
            <person name="Truman W A."/>
        </authorList>
    </citation>
    <scope>NUCLEOTIDE SEQUENCE [LARGE SCALE GENOMIC DNA]</scope>
    <source>
        <strain evidence="4">PS673</strain>
    </source>
</reference>
<dbReference type="Pfam" id="PF00589">
    <property type="entry name" value="Phage_integrase"/>
    <property type="match status" value="1"/>
</dbReference>
<dbReference type="InterPro" id="IPR002104">
    <property type="entry name" value="Integrase_catalytic"/>
</dbReference>
<evidence type="ECO:0000313" key="4">
    <source>
        <dbReference type="EMBL" id="VVM93225.1"/>
    </source>
</evidence>
<proteinExistence type="predicted"/>
<dbReference type="Pfam" id="PF12167">
    <property type="entry name" value="Arm-DNA-bind_2"/>
    <property type="match status" value="1"/>
</dbReference>
<protein>
    <submittedName>
        <fullName evidence="4">Defective protein IntQ</fullName>
    </submittedName>
</protein>
<keyword evidence="2" id="KW-0233">DNA recombination</keyword>
<keyword evidence="1" id="KW-0229">DNA integration</keyword>
<feature type="domain" description="Tyr recombinase" evidence="3">
    <location>
        <begin position="194"/>
        <end position="403"/>
    </location>
</feature>
<dbReference type="GO" id="GO:0003677">
    <property type="term" value="F:DNA binding"/>
    <property type="evidence" value="ECO:0007669"/>
    <property type="project" value="InterPro"/>
</dbReference>
<gene>
    <name evidence="4" type="primary">intQ</name>
    <name evidence="4" type="ORF">PS673_02898</name>
</gene>
<dbReference type="InterPro" id="IPR013762">
    <property type="entry name" value="Integrase-like_cat_sf"/>
</dbReference>
<dbReference type="InterPro" id="IPR050090">
    <property type="entry name" value="Tyrosine_recombinase_XerCD"/>
</dbReference>
<dbReference type="PANTHER" id="PTHR30349">
    <property type="entry name" value="PHAGE INTEGRASE-RELATED"/>
    <property type="match status" value="1"/>
</dbReference>
<dbReference type="PANTHER" id="PTHR30349:SF36">
    <property type="entry name" value="PROPHAGE INTEGRASE INTR-RELATED"/>
    <property type="match status" value="1"/>
</dbReference>